<name>A0ABY6LSF6_9ARAC</name>
<organism evidence="2 3">
    <name type="scientific">Cordylochernes scorpioides</name>
    <dbReference type="NCBI Taxonomy" id="51811"/>
    <lineage>
        <taxon>Eukaryota</taxon>
        <taxon>Metazoa</taxon>
        <taxon>Ecdysozoa</taxon>
        <taxon>Arthropoda</taxon>
        <taxon>Chelicerata</taxon>
        <taxon>Arachnida</taxon>
        <taxon>Pseudoscorpiones</taxon>
        <taxon>Cheliferoidea</taxon>
        <taxon>Chernetidae</taxon>
        <taxon>Cordylochernes</taxon>
    </lineage>
</organism>
<dbReference type="PANTHER" id="PTHR47326:SF1">
    <property type="entry name" value="HTH PSQ-TYPE DOMAIN-CONTAINING PROTEIN"/>
    <property type="match status" value="1"/>
</dbReference>
<dbReference type="Gene3D" id="3.30.420.10">
    <property type="entry name" value="Ribonuclease H-like superfamily/Ribonuclease H"/>
    <property type="match status" value="1"/>
</dbReference>
<dbReference type="Pfam" id="PF13358">
    <property type="entry name" value="DDE_3"/>
    <property type="match status" value="1"/>
</dbReference>
<dbReference type="InterPro" id="IPR036397">
    <property type="entry name" value="RNaseH_sf"/>
</dbReference>
<evidence type="ECO:0000313" key="2">
    <source>
        <dbReference type="EMBL" id="UYV82768.1"/>
    </source>
</evidence>
<feature type="domain" description="Tc1-like transposase DDE" evidence="1">
    <location>
        <begin position="14"/>
        <end position="116"/>
    </location>
</feature>
<dbReference type="InterPro" id="IPR038717">
    <property type="entry name" value="Tc1-like_DDE_dom"/>
</dbReference>
<dbReference type="EMBL" id="CP092884">
    <property type="protein sequence ID" value="UYV82768.1"/>
    <property type="molecule type" value="Genomic_DNA"/>
</dbReference>
<accession>A0ABY6LSF6</accession>
<evidence type="ECO:0000259" key="1">
    <source>
        <dbReference type="Pfam" id="PF13358"/>
    </source>
</evidence>
<reference evidence="2 3" key="1">
    <citation type="submission" date="2022-03" db="EMBL/GenBank/DDBJ databases">
        <title>A chromosomal length assembly of Cordylochernes scorpioides.</title>
        <authorList>
            <person name="Zeh D."/>
            <person name="Zeh J."/>
        </authorList>
    </citation>
    <scope>NUCLEOTIDE SEQUENCE [LARGE SCALE GENOMIC DNA]</scope>
    <source>
        <strain evidence="2">IN4F17</strain>
        <tissue evidence="2">Whole Body</tissue>
    </source>
</reference>
<dbReference type="Proteomes" id="UP001235939">
    <property type="component" value="Chromosome 22"/>
</dbReference>
<protein>
    <recommendedName>
        <fullName evidence="1">Tc1-like transposase DDE domain-containing protein</fullName>
    </recommendedName>
</protein>
<gene>
    <name evidence="2" type="ORF">LAZ67_22000800</name>
</gene>
<evidence type="ECO:0000313" key="3">
    <source>
        <dbReference type="Proteomes" id="UP001235939"/>
    </source>
</evidence>
<proteinExistence type="predicted"/>
<sequence>MVWWGVSYQGVTDLHFCAKGVKTTAKNYQEDILEQIVKPLNTKMFNGEHWIFQQDSAPAHKAKSTQQWLETNVPEFIKANEWPSESPDLNPLDYSLWAYLEEKVCSKRYHNLDQLKSALVRAMKEIPLEKVRVTIDQCPELDPLIPPEEERNQKCFACDGIQIIGPHTIQDIKKVTTSM</sequence>
<keyword evidence="3" id="KW-1185">Reference proteome</keyword>
<dbReference type="PANTHER" id="PTHR47326">
    <property type="entry name" value="TRANSPOSABLE ELEMENT TC3 TRANSPOSASE-LIKE PROTEIN"/>
    <property type="match status" value="1"/>
</dbReference>